<reference evidence="6 7" key="1">
    <citation type="submission" date="2020-01" db="EMBL/GenBank/DDBJ databases">
        <title>Polyphasic characterisation and genomic insights into a novel alkali tolerant bacterium VR-M41.</title>
        <authorList>
            <person name="Vemuluri V.R."/>
        </authorList>
    </citation>
    <scope>NUCLEOTIDE SEQUENCE [LARGE SCALE GENOMIC DNA]</scope>
    <source>
        <strain evidence="6 7">VR-M41</strain>
    </source>
</reference>
<evidence type="ECO:0000313" key="7">
    <source>
        <dbReference type="Proteomes" id="UP000800303"/>
    </source>
</evidence>
<keyword evidence="3" id="KW-0238">DNA-binding</keyword>
<keyword evidence="2" id="KW-0805">Transcription regulation</keyword>
<dbReference type="Proteomes" id="UP000800303">
    <property type="component" value="Unassembled WGS sequence"/>
</dbReference>
<keyword evidence="4" id="KW-0804">Transcription</keyword>
<comment type="caution">
    <text evidence="6">The sequence shown here is derived from an EMBL/GenBank/DDBJ whole genome shotgun (WGS) entry which is preliminary data.</text>
</comment>
<dbReference type="PANTHER" id="PTHR30204">
    <property type="entry name" value="REDOX-CYCLING DRUG-SENSING TRANSCRIPTIONAL ACTIVATOR SOXR"/>
    <property type="match status" value="1"/>
</dbReference>
<dbReference type="Gene3D" id="1.10.1660.10">
    <property type="match status" value="1"/>
</dbReference>
<dbReference type="SMART" id="SM00422">
    <property type="entry name" value="HTH_MERR"/>
    <property type="match status" value="1"/>
</dbReference>
<dbReference type="EMBL" id="JAAFGS010000003">
    <property type="protein sequence ID" value="NGZ75775.1"/>
    <property type="molecule type" value="Genomic_DNA"/>
</dbReference>
<evidence type="ECO:0000256" key="4">
    <source>
        <dbReference type="ARBA" id="ARBA00023163"/>
    </source>
</evidence>
<gene>
    <name evidence="6" type="ORF">GYN08_10620</name>
</gene>
<protein>
    <submittedName>
        <fullName evidence="6">MerR family transcriptional regulator</fullName>
    </submittedName>
</protein>
<proteinExistence type="predicted"/>
<dbReference type="RefSeq" id="WP_166274184.1">
    <property type="nucleotide sequence ID" value="NZ_JAAFGS010000003.1"/>
</dbReference>
<dbReference type="PANTHER" id="PTHR30204:SF69">
    <property type="entry name" value="MERR-FAMILY TRANSCRIPTIONAL REGULATOR"/>
    <property type="match status" value="1"/>
</dbReference>
<sequence length="266" mass="30551">MNDFLTIREFAGMMGVSVHQVRYFEEKGLLPPAHIDSGGYRRYGIEEMYRLSHILLLRQLDIPVAEARRAIDEYDGRQSERLIEDSLASVRAEIERLRRLERFASNLLAERREQKERPDAGSWERRPSRRLRRWAMPAGPEQSVTARMLLEAPARPRRLFEADLFHVRDEGGTGLYFRLEPEEDGRPDDLLLEAGLYWSESFAAAGDEEAEAYVEAACARVRGRFGLSPERIVLAEKSYLSLFGGSAVQLELEIYAGPAEEIRHDR</sequence>
<keyword evidence="7" id="KW-1185">Reference proteome</keyword>
<dbReference type="InterPro" id="IPR009061">
    <property type="entry name" value="DNA-bd_dom_put_sf"/>
</dbReference>
<organism evidence="6 7">
    <name type="scientific">Saccharibacillus alkalitolerans</name>
    <dbReference type="NCBI Taxonomy" id="2705290"/>
    <lineage>
        <taxon>Bacteria</taxon>
        <taxon>Bacillati</taxon>
        <taxon>Bacillota</taxon>
        <taxon>Bacilli</taxon>
        <taxon>Bacillales</taxon>
        <taxon>Paenibacillaceae</taxon>
        <taxon>Saccharibacillus</taxon>
    </lineage>
</organism>
<dbReference type="InterPro" id="IPR000551">
    <property type="entry name" value="MerR-type_HTH_dom"/>
</dbReference>
<evidence type="ECO:0000313" key="6">
    <source>
        <dbReference type="EMBL" id="NGZ75775.1"/>
    </source>
</evidence>
<dbReference type="Pfam" id="PF13411">
    <property type="entry name" value="MerR_1"/>
    <property type="match status" value="1"/>
</dbReference>
<evidence type="ECO:0000256" key="2">
    <source>
        <dbReference type="ARBA" id="ARBA00023015"/>
    </source>
</evidence>
<feature type="domain" description="HTH merR-type" evidence="5">
    <location>
        <begin position="1"/>
        <end position="73"/>
    </location>
</feature>
<evidence type="ECO:0000256" key="3">
    <source>
        <dbReference type="ARBA" id="ARBA00023125"/>
    </source>
</evidence>
<keyword evidence="1" id="KW-0678">Repressor</keyword>
<dbReference type="PRINTS" id="PR00040">
    <property type="entry name" value="HTHMERR"/>
</dbReference>
<dbReference type="PROSITE" id="PS50937">
    <property type="entry name" value="HTH_MERR_2"/>
    <property type="match status" value="1"/>
</dbReference>
<dbReference type="SUPFAM" id="SSF46955">
    <property type="entry name" value="Putative DNA-binding domain"/>
    <property type="match status" value="1"/>
</dbReference>
<accession>A0ABX0F5U2</accession>
<dbReference type="InterPro" id="IPR047057">
    <property type="entry name" value="MerR_fam"/>
</dbReference>
<evidence type="ECO:0000256" key="1">
    <source>
        <dbReference type="ARBA" id="ARBA00022491"/>
    </source>
</evidence>
<name>A0ABX0F5U2_9BACL</name>
<evidence type="ECO:0000259" key="5">
    <source>
        <dbReference type="PROSITE" id="PS50937"/>
    </source>
</evidence>